<keyword evidence="2" id="KW-0548">Nucleotidyltransferase</keyword>
<keyword evidence="2" id="KW-0808">Transferase</keyword>
<proteinExistence type="predicted"/>
<evidence type="ECO:0000313" key="3">
    <source>
        <dbReference type="Proteomes" id="UP000887116"/>
    </source>
</evidence>
<keyword evidence="2" id="KW-0695">RNA-directed DNA polymerase</keyword>
<evidence type="ECO:0000259" key="1">
    <source>
        <dbReference type="SMART" id="SM00596"/>
    </source>
</evidence>
<evidence type="ECO:0000313" key="2">
    <source>
        <dbReference type="EMBL" id="GFQ98611.1"/>
    </source>
</evidence>
<dbReference type="Gene3D" id="3.60.10.10">
    <property type="entry name" value="Endonuclease/exonuclease/phosphatase"/>
    <property type="match status" value="1"/>
</dbReference>
<feature type="domain" description="Pre-C2HC" evidence="1">
    <location>
        <begin position="104"/>
        <end position="172"/>
    </location>
</feature>
<organism evidence="2 3">
    <name type="scientific">Trichonephila clavata</name>
    <name type="common">Joro spider</name>
    <name type="synonym">Nephila clavata</name>
    <dbReference type="NCBI Taxonomy" id="2740835"/>
    <lineage>
        <taxon>Eukaryota</taxon>
        <taxon>Metazoa</taxon>
        <taxon>Ecdysozoa</taxon>
        <taxon>Arthropoda</taxon>
        <taxon>Chelicerata</taxon>
        <taxon>Arachnida</taxon>
        <taxon>Araneae</taxon>
        <taxon>Araneomorphae</taxon>
        <taxon>Entelegynae</taxon>
        <taxon>Araneoidea</taxon>
        <taxon>Nephilidae</taxon>
        <taxon>Trichonephila</taxon>
    </lineage>
</organism>
<sequence length="748" mass="85056">MDISGPAQQIRSGTVGVETDSKRYAPPITIDNVKNQAALLKHLQEITKIQLQAQLIGTRMKVYPQTPYAYHIIRRYINDNNLEGHTFSLPEDKKLRAVIRGLPTDTDPSEFKTHNICVEECHNMINRKTGAPMPLFIIICTKSVNNRSLFKIKELNNMKIIVEVLRKKYGPPQCFRCQGITSWNSQALKIRVEELEDFINDWNPDIILVQETQLRPCDLVTIPNFTLYRTDRITHRGGGTAIFIKRSISHTHIIISNPTIENTAITLHRTNEKPITIISAYRPPRSKICDQDLQKIFRNRDCFLVIGDLNAKNKYWNPHPRVNQAETVIYNFCNKMGISIHAPTEPTRFDAHGVNNTLDIALAKGLHAITATSISELTSDHNPVNFDISLNNFSSPSLSTCSFPNWTKFQTVLTDSIPGNPAITNEDDIEQPIINLNNKIQEAIHVTSTFVFSKTWLCHHSKRHKRIAKRNADCKAKLSIVIKKITKATKKTDKYLKYDMPLVGEVKISLFHTHNTTTAETLRMLRVIDEVRQQFYQYFSDGMSPIEAIRFHENKFLLEDNFMGLANASLNPTHNQIYYLHECWRDANFDSSINPSDKLKEKVPFYESIGTTVEFYDDHLWAVLLVTPLMKRNPLSSSKEIIFIDSTASCETSSSTITIMLSATKVGALPLAVMIHASQCMQNYINAFELLKMNFPQCFGGQDHPDIFMSDDSSAEKGALAAVWPEAKQLLCHFMLPKQNGAGFFLTR</sequence>
<dbReference type="InterPro" id="IPR036691">
    <property type="entry name" value="Endo/exonu/phosph_ase_sf"/>
</dbReference>
<dbReference type="SMART" id="SM00596">
    <property type="entry name" value="PRE_C2HC"/>
    <property type="match status" value="1"/>
</dbReference>
<dbReference type="PANTHER" id="PTHR35385:SF2">
    <property type="entry name" value="PROTEIN B, PUTATIVE-RELATED"/>
    <property type="match status" value="1"/>
</dbReference>
<dbReference type="Pfam" id="PF14529">
    <property type="entry name" value="Exo_endo_phos_2"/>
    <property type="match status" value="1"/>
</dbReference>
<gene>
    <name evidence="2" type="primary">pol_3374</name>
    <name evidence="2" type="ORF">TNCT_410171</name>
</gene>
<reference evidence="2" key="1">
    <citation type="submission" date="2020-07" db="EMBL/GenBank/DDBJ databases">
        <title>Multicomponent nature underlies the extraordinary mechanical properties of spider dragline silk.</title>
        <authorList>
            <person name="Kono N."/>
            <person name="Nakamura H."/>
            <person name="Mori M."/>
            <person name="Yoshida Y."/>
            <person name="Ohtoshi R."/>
            <person name="Malay A.D."/>
            <person name="Moran D.A.P."/>
            <person name="Tomita M."/>
            <person name="Numata K."/>
            <person name="Arakawa K."/>
        </authorList>
    </citation>
    <scope>NUCLEOTIDE SEQUENCE</scope>
</reference>
<dbReference type="EMBL" id="BMAO01024908">
    <property type="protein sequence ID" value="GFQ98611.1"/>
    <property type="molecule type" value="Genomic_DNA"/>
</dbReference>
<protein>
    <submittedName>
        <fullName evidence="2">RNA-directed DNA polymerase from mobile element jockey</fullName>
    </submittedName>
</protein>
<dbReference type="InterPro" id="IPR006579">
    <property type="entry name" value="Pre_C2HC_dom"/>
</dbReference>
<comment type="caution">
    <text evidence="2">The sequence shown here is derived from an EMBL/GenBank/DDBJ whole genome shotgun (WGS) entry which is preliminary data.</text>
</comment>
<dbReference type="GO" id="GO:0003964">
    <property type="term" value="F:RNA-directed DNA polymerase activity"/>
    <property type="evidence" value="ECO:0007669"/>
    <property type="project" value="UniProtKB-KW"/>
</dbReference>
<dbReference type="SUPFAM" id="SSF56219">
    <property type="entry name" value="DNase I-like"/>
    <property type="match status" value="1"/>
</dbReference>
<dbReference type="AlphaFoldDB" id="A0A8X6L7X0"/>
<dbReference type="InterPro" id="IPR005135">
    <property type="entry name" value="Endo/exonuclease/phosphatase"/>
</dbReference>
<dbReference type="Proteomes" id="UP000887116">
    <property type="component" value="Unassembled WGS sequence"/>
</dbReference>
<dbReference type="OrthoDB" id="6433467at2759"/>
<dbReference type="PANTHER" id="PTHR35385">
    <property type="entry name" value="PROTEIN B, PUTATIVE-RELATED-RELATED"/>
    <property type="match status" value="1"/>
</dbReference>
<accession>A0A8X6L7X0</accession>
<dbReference type="Pfam" id="PF07530">
    <property type="entry name" value="PRE_C2HC"/>
    <property type="match status" value="1"/>
</dbReference>
<name>A0A8X6L7X0_TRICU</name>
<keyword evidence="3" id="KW-1185">Reference proteome</keyword>